<sequence>MDNKNSSQKIILILFPLIVNKFYFSTEEKGRFFEVGKIRKRELKEKLNLSFDFAGGQKNLASLTEKEIKELALNDYTREVKAFIQDNPHSKLTLVNYPHNEQQLVSLSAELAKIGKKINNIILINTANYELLLDLKNKYLICPICEKIYHHQEVVKENEKFICPQDAEYHFALSAIKKYNEYIIDYHLKNTESVIKRLLATNKLTPSSIIQLTVQKEEEILAGEIQKNLLKVIDSL</sequence>
<accession>A0ACA9K082</accession>
<name>A0ACA9K082_9GLOM</name>
<comment type="caution">
    <text evidence="1">The sequence shown here is derived from an EMBL/GenBank/DDBJ whole genome shotgun (WGS) entry which is preliminary data.</text>
</comment>
<gene>
    <name evidence="1" type="ORF">SPELUC_LOCUS448</name>
</gene>
<dbReference type="Proteomes" id="UP000789366">
    <property type="component" value="Unassembled WGS sequence"/>
</dbReference>
<evidence type="ECO:0000313" key="1">
    <source>
        <dbReference type="EMBL" id="CAG8445103.1"/>
    </source>
</evidence>
<reference evidence="1" key="1">
    <citation type="submission" date="2021-06" db="EMBL/GenBank/DDBJ databases">
        <authorList>
            <person name="Kallberg Y."/>
            <person name="Tangrot J."/>
            <person name="Rosling A."/>
        </authorList>
    </citation>
    <scope>NUCLEOTIDE SEQUENCE</scope>
    <source>
        <strain evidence="1">28 12/20/2015</strain>
    </source>
</reference>
<proteinExistence type="predicted"/>
<organism evidence="1 2">
    <name type="scientific">Cetraspora pellucida</name>
    <dbReference type="NCBI Taxonomy" id="1433469"/>
    <lineage>
        <taxon>Eukaryota</taxon>
        <taxon>Fungi</taxon>
        <taxon>Fungi incertae sedis</taxon>
        <taxon>Mucoromycota</taxon>
        <taxon>Glomeromycotina</taxon>
        <taxon>Glomeromycetes</taxon>
        <taxon>Diversisporales</taxon>
        <taxon>Gigasporaceae</taxon>
        <taxon>Cetraspora</taxon>
    </lineage>
</organism>
<protein>
    <submittedName>
        <fullName evidence="1">18104_t:CDS:1</fullName>
    </submittedName>
</protein>
<dbReference type="EMBL" id="CAJVPW010000158">
    <property type="protein sequence ID" value="CAG8445103.1"/>
    <property type="molecule type" value="Genomic_DNA"/>
</dbReference>
<keyword evidence="2" id="KW-1185">Reference proteome</keyword>
<evidence type="ECO:0000313" key="2">
    <source>
        <dbReference type="Proteomes" id="UP000789366"/>
    </source>
</evidence>